<gene>
    <name evidence="1" type="ORF">Q4535_04305</name>
</gene>
<organism evidence="1 2">
    <name type="scientific">Cobetia amphilecti</name>
    <dbReference type="NCBI Taxonomy" id="1055104"/>
    <lineage>
        <taxon>Bacteria</taxon>
        <taxon>Pseudomonadati</taxon>
        <taxon>Pseudomonadota</taxon>
        <taxon>Gammaproteobacteria</taxon>
        <taxon>Oceanospirillales</taxon>
        <taxon>Halomonadaceae</taxon>
        <taxon>Cobetia</taxon>
    </lineage>
</organism>
<dbReference type="EMBL" id="JAUORK010000004">
    <property type="protein sequence ID" value="MDO6671335.1"/>
    <property type="molecule type" value="Genomic_DNA"/>
</dbReference>
<dbReference type="RefSeq" id="WP_043335079.1">
    <property type="nucleotide sequence ID" value="NZ_CANLSP010000002.1"/>
</dbReference>
<protein>
    <submittedName>
        <fullName evidence="1">Uncharacterized protein</fullName>
    </submittedName>
</protein>
<accession>A0AAP4TX74</accession>
<dbReference type="AlphaFoldDB" id="A0AAP4TX74"/>
<comment type="caution">
    <text evidence="1">The sequence shown here is derived from an EMBL/GenBank/DDBJ whole genome shotgun (WGS) entry which is preliminary data.</text>
</comment>
<evidence type="ECO:0000313" key="2">
    <source>
        <dbReference type="Proteomes" id="UP001170481"/>
    </source>
</evidence>
<dbReference type="GeneID" id="97325942"/>
<sequence length="117" mass="13327">MAKQPAWSELVPTTPAAMFDVWKLGTTSVEMWSTAMSTIMSRTQLWGTQSPLDPKMITENQKMVSEKIAASWEMWFVMQKAWMNAMTGGKVAPWWTTGTLFIKPLHKRTTANSRRLS</sequence>
<reference evidence="1" key="1">
    <citation type="submission" date="2023-07" db="EMBL/GenBank/DDBJ databases">
        <title>Genome content predicts the carbon catabolic preferences of heterotrophic bacteria.</title>
        <authorList>
            <person name="Gralka M."/>
        </authorList>
    </citation>
    <scope>NUCLEOTIDE SEQUENCE</scope>
    <source>
        <strain evidence="1">C2R13</strain>
    </source>
</reference>
<proteinExistence type="predicted"/>
<evidence type="ECO:0000313" key="1">
    <source>
        <dbReference type="EMBL" id="MDO6671335.1"/>
    </source>
</evidence>
<name>A0AAP4TX74_9GAMM</name>
<dbReference type="Proteomes" id="UP001170481">
    <property type="component" value="Unassembled WGS sequence"/>
</dbReference>